<dbReference type="Pfam" id="PF05565">
    <property type="entry name" value="Sipho_Gp157"/>
    <property type="match status" value="1"/>
</dbReference>
<keyword evidence="3" id="KW-1185">Reference proteome</keyword>
<dbReference type="Proteomes" id="UP001597520">
    <property type="component" value="Unassembled WGS sequence"/>
</dbReference>
<evidence type="ECO:0000313" key="3">
    <source>
        <dbReference type="Proteomes" id="UP001597520"/>
    </source>
</evidence>
<dbReference type="InterPro" id="IPR008840">
    <property type="entry name" value="Sipho_Gp157"/>
</dbReference>
<dbReference type="EMBL" id="JBHUML010000002">
    <property type="protein sequence ID" value="MFD2704182.1"/>
    <property type="molecule type" value="Genomic_DNA"/>
</dbReference>
<feature type="coiled-coil region" evidence="1">
    <location>
        <begin position="23"/>
        <end position="75"/>
    </location>
</feature>
<sequence length="160" mass="18498">MKLYELTDSYTQILDMIEEGADRESLKDTLDSIEEAVEEKVDRIGMVMKTLEASEKAIKEEEQRLSQRKKHYQSEREHLKDYLEHQLTTMGKTKVKGTMFTAGIQKNPPSVDVMEEEHIPKKYYIEKPPQLDRKALLDAVKGGEDIKGVAIKQTEGMRLR</sequence>
<name>A0ABW5SZ67_9BACI</name>
<comment type="caution">
    <text evidence="2">The sequence shown here is derived from an EMBL/GenBank/DDBJ whole genome shotgun (WGS) entry which is preliminary data.</text>
</comment>
<reference evidence="3" key="1">
    <citation type="journal article" date="2019" name="Int. J. Syst. Evol. Microbiol.">
        <title>The Global Catalogue of Microorganisms (GCM) 10K type strain sequencing project: providing services to taxonomists for standard genome sequencing and annotation.</title>
        <authorList>
            <consortium name="The Broad Institute Genomics Platform"/>
            <consortium name="The Broad Institute Genome Sequencing Center for Infectious Disease"/>
            <person name="Wu L."/>
            <person name="Ma J."/>
        </authorList>
    </citation>
    <scope>NUCLEOTIDE SEQUENCE [LARGE SCALE GENOMIC DNA]</scope>
    <source>
        <strain evidence="3">KCTC 33792</strain>
    </source>
</reference>
<proteinExistence type="predicted"/>
<evidence type="ECO:0000256" key="1">
    <source>
        <dbReference type="SAM" id="Coils"/>
    </source>
</evidence>
<dbReference type="RefSeq" id="WP_380711469.1">
    <property type="nucleotide sequence ID" value="NZ_JBHUML010000002.1"/>
</dbReference>
<organism evidence="2 3">
    <name type="scientific">Salibacterium lacus</name>
    <dbReference type="NCBI Taxonomy" id="1898109"/>
    <lineage>
        <taxon>Bacteria</taxon>
        <taxon>Bacillati</taxon>
        <taxon>Bacillota</taxon>
        <taxon>Bacilli</taxon>
        <taxon>Bacillales</taxon>
        <taxon>Bacillaceae</taxon>
    </lineage>
</organism>
<keyword evidence="1" id="KW-0175">Coiled coil</keyword>
<protein>
    <submittedName>
        <fullName evidence="2">Siphovirus Gp157 family protein</fullName>
    </submittedName>
</protein>
<evidence type="ECO:0000313" key="2">
    <source>
        <dbReference type="EMBL" id="MFD2704182.1"/>
    </source>
</evidence>
<gene>
    <name evidence="2" type="ORF">ACFSUB_01780</name>
</gene>
<accession>A0ABW5SZ67</accession>